<sequence length="581" mass="64649">MSHSDSDTSSLSSAVSIEDEAVAASINRTIGIEKYFKREKQTESPPPKRAPSPPHEYVLADNPNIAFIVMFRARFSDVFPKSVPNYGPQDIERGVTDIVPGDHIEKLLCALIGLILNRKKDVERGHYQRALEEAVQTHYSQWPKAWEGKNPLHGGRTFATMSPEERLSFLRTLILWALSSSDAVQAKLKESYKQTRQEGDRNQPLSVQPWGSDSYKRRYWLIEGRDDTHFRLYRESNPALKTNTWWSVAGSIDELKSVAESLGSEKSRAAKELSERIRNSIRILGGSEEFYVPTMTSIEPHGRLTKRKRRDYRLARKAAFARPEPGFSLYEGRTRGKRIKYTFSDEEDFSEGLTSRRSTRQQARGSTPAEPPGPTFTASGRQVKARVGGIYGETITARQRTDSAQTAGLINGRPQRSTRSNGLTQSYQTESYNSVDAMDEDDEPETVSSGQEWEGGDENTVDEDEDMSDVGSLDEEDTVRPSLVVQLRYGKGNEDQKPANPDPTNFASDKAPEVKSPHVGAIISPNTSVVQLGNQTPLAHPLPTKDMEGVATKVQSPPAQTTVIQGNDMPPGQNGVQQPPI</sequence>
<dbReference type="Proteomes" id="UP000054559">
    <property type="component" value="Unassembled WGS sequence"/>
</dbReference>
<dbReference type="OrthoDB" id="349045at2759"/>
<feature type="domain" description="WHIM1" evidence="4">
    <location>
        <begin position="143"/>
        <end position="186"/>
    </location>
</feature>
<evidence type="ECO:0000256" key="1">
    <source>
        <dbReference type="ARBA" id="ARBA00004123"/>
    </source>
</evidence>
<evidence type="ECO:0000313" key="5">
    <source>
        <dbReference type="EMBL" id="KMU76202.1"/>
    </source>
</evidence>
<dbReference type="AlphaFoldDB" id="A0A0J8TR62"/>
<feature type="region of interest" description="Disordered" evidence="3">
    <location>
        <begin position="550"/>
        <end position="581"/>
    </location>
</feature>
<feature type="region of interest" description="Disordered" evidence="3">
    <location>
        <begin position="347"/>
        <end position="515"/>
    </location>
</feature>
<reference evidence="6" key="1">
    <citation type="journal article" date="2010" name="Genome Res.">
        <title>Population genomic sequencing of Coccidioides fungi reveals recent hybridization and transposon control.</title>
        <authorList>
            <person name="Neafsey D.E."/>
            <person name="Barker B.M."/>
            <person name="Sharpton T.J."/>
            <person name="Stajich J.E."/>
            <person name="Park D.J."/>
            <person name="Whiston E."/>
            <person name="Hung C.-Y."/>
            <person name="McMahan C."/>
            <person name="White J."/>
            <person name="Sykes S."/>
            <person name="Heiman D."/>
            <person name="Young S."/>
            <person name="Zeng Q."/>
            <person name="Abouelleil A."/>
            <person name="Aftuck L."/>
            <person name="Bessette D."/>
            <person name="Brown A."/>
            <person name="FitzGerald M."/>
            <person name="Lui A."/>
            <person name="Macdonald J.P."/>
            <person name="Priest M."/>
            <person name="Orbach M.J."/>
            <person name="Galgiani J.N."/>
            <person name="Kirkland T.N."/>
            <person name="Cole G.T."/>
            <person name="Birren B.W."/>
            <person name="Henn M.R."/>
            <person name="Taylor J.W."/>
            <person name="Rounsley S.D."/>
        </authorList>
    </citation>
    <scope>NUCLEOTIDE SEQUENCE [LARGE SCALE GENOMIC DNA]</scope>
    <source>
        <strain evidence="6">RMSCC 3703</strain>
    </source>
</reference>
<evidence type="ECO:0000259" key="4">
    <source>
        <dbReference type="Pfam" id="PF15612"/>
    </source>
</evidence>
<feature type="compositionally biased region" description="Polar residues" evidence="3">
    <location>
        <begin position="396"/>
        <end position="434"/>
    </location>
</feature>
<protein>
    <recommendedName>
        <fullName evidence="4">WHIM1 domain-containing protein</fullName>
    </recommendedName>
</protein>
<dbReference type="GO" id="GO:0005634">
    <property type="term" value="C:nucleus"/>
    <property type="evidence" value="ECO:0007669"/>
    <property type="project" value="UniProtKB-SubCell"/>
</dbReference>
<dbReference type="STRING" id="454286.A0A0J8TR62"/>
<dbReference type="EMBL" id="DS268146">
    <property type="protein sequence ID" value="KMU76202.1"/>
    <property type="molecule type" value="Genomic_DNA"/>
</dbReference>
<evidence type="ECO:0000256" key="3">
    <source>
        <dbReference type="SAM" id="MobiDB-lite"/>
    </source>
</evidence>
<feature type="region of interest" description="Disordered" evidence="3">
    <location>
        <begin position="35"/>
        <end position="56"/>
    </location>
</feature>
<feature type="compositionally biased region" description="Polar residues" evidence="3">
    <location>
        <begin position="352"/>
        <end position="365"/>
    </location>
</feature>
<name>A0A0J8TR62_COCIT</name>
<dbReference type="InterPro" id="IPR028942">
    <property type="entry name" value="WHIM1_dom"/>
</dbReference>
<dbReference type="PANTHER" id="PTHR42107">
    <property type="entry name" value="YALI0D24453P"/>
    <property type="match status" value="1"/>
</dbReference>
<feature type="compositionally biased region" description="Pro residues" evidence="3">
    <location>
        <begin position="44"/>
        <end position="54"/>
    </location>
</feature>
<accession>A0A0J8TR62</accession>
<evidence type="ECO:0000256" key="2">
    <source>
        <dbReference type="ARBA" id="ARBA00023242"/>
    </source>
</evidence>
<keyword evidence="2" id="KW-0539">Nucleus</keyword>
<feature type="compositionally biased region" description="Polar residues" evidence="3">
    <location>
        <begin position="553"/>
        <end position="565"/>
    </location>
</feature>
<gene>
    <name evidence="5" type="ORF">CISG_05570</name>
</gene>
<comment type="subcellular location">
    <subcellularLocation>
        <location evidence="1">Nucleus</location>
    </subcellularLocation>
</comment>
<dbReference type="PANTHER" id="PTHR42107:SF1">
    <property type="entry name" value="WHIM1 DOMAIN-CONTAINING PROTEIN"/>
    <property type="match status" value="1"/>
</dbReference>
<evidence type="ECO:0000313" key="6">
    <source>
        <dbReference type="Proteomes" id="UP000054559"/>
    </source>
</evidence>
<proteinExistence type="predicted"/>
<organism evidence="5 6">
    <name type="scientific">Coccidioides immitis RMSCC 3703</name>
    <dbReference type="NCBI Taxonomy" id="454286"/>
    <lineage>
        <taxon>Eukaryota</taxon>
        <taxon>Fungi</taxon>
        <taxon>Dikarya</taxon>
        <taxon>Ascomycota</taxon>
        <taxon>Pezizomycotina</taxon>
        <taxon>Eurotiomycetes</taxon>
        <taxon>Eurotiomycetidae</taxon>
        <taxon>Onygenales</taxon>
        <taxon>Onygenaceae</taxon>
        <taxon>Coccidioides</taxon>
    </lineage>
</organism>
<dbReference type="Pfam" id="PF15612">
    <property type="entry name" value="WHIM1"/>
    <property type="match status" value="1"/>
</dbReference>
<feature type="compositionally biased region" description="Acidic residues" evidence="3">
    <location>
        <begin position="454"/>
        <end position="477"/>
    </location>
</feature>